<name>A0ACC0QVV3_9HYPO</name>
<accession>A0ACC0QVV3</accession>
<evidence type="ECO:0000313" key="1">
    <source>
        <dbReference type="EMBL" id="KAI8668588.1"/>
    </source>
</evidence>
<dbReference type="EMBL" id="CM046507">
    <property type="protein sequence ID" value="KAI8668588.1"/>
    <property type="molecule type" value="Genomic_DNA"/>
</dbReference>
<comment type="caution">
    <text evidence="1">The sequence shown here is derived from an EMBL/GenBank/DDBJ whole genome shotgun (WGS) entry which is preliminary data.</text>
</comment>
<protein>
    <submittedName>
        <fullName evidence="1">Uncharacterized protein</fullName>
    </submittedName>
</protein>
<reference evidence="1" key="1">
    <citation type="submission" date="2022-06" db="EMBL/GenBank/DDBJ databases">
        <title>Fusarium solani species complex genomes reveal bases of compartmentalisation and animal pathogenesis.</title>
        <authorList>
            <person name="Tsai I.J."/>
        </authorList>
    </citation>
    <scope>NUCLEOTIDE SEQUENCE</scope>
    <source>
        <strain evidence="1">Fu6.1</strain>
    </source>
</reference>
<keyword evidence="2" id="KW-1185">Reference proteome</keyword>
<dbReference type="Proteomes" id="UP001065298">
    <property type="component" value="Chromosome 5"/>
</dbReference>
<sequence>MLRITDRVNGCFSQNWSGAECIWLHWIIPAVRRRKKKKTNRGLLLNQTRFCARSNHAAGSSRTQPEGTSCGIARRMSIVLRCVPSVTNIL</sequence>
<gene>
    <name evidence="1" type="ORF">NCS57_00670500</name>
</gene>
<organism evidence="1 2">
    <name type="scientific">Fusarium keratoplasticum</name>
    <dbReference type="NCBI Taxonomy" id="1328300"/>
    <lineage>
        <taxon>Eukaryota</taxon>
        <taxon>Fungi</taxon>
        <taxon>Dikarya</taxon>
        <taxon>Ascomycota</taxon>
        <taxon>Pezizomycotina</taxon>
        <taxon>Sordariomycetes</taxon>
        <taxon>Hypocreomycetidae</taxon>
        <taxon>Hypocreales</taxon>
        <taxon>Nectriaceae</taxon>
        <taxon>Fusarium</taxon>
        <taxon>Fusarium solani species complex</taxon>
    </lineage>
</organism>
<proteinExistence type="predicted"/>
<evidence type="ECO:0000313" key="2">
    <source>
        <dbReference type="Proteomes" id="UP001065298"/>
    </source>
</evidence>